<evidence type="ECO:0000313" key="2">
    <source>
        <dbReference type="Proteomes" id="UP001501094"/>
    </source>
</evidence>
<comment type="caution">
    <text evidence="1">The sequence shown here is derived from an EMBL/GenBank/DDBJ whole genome shotgun (WGS) entry which is preliminary data.</text>
</comment>
<protein>
    <recommendedName>
        <fullName evidence="3">DUF2867 domain-containing protein</fullName>
    </recommendedName>
</protein>
<organism evidence="1 2">
    <name type="scientific">Myceligenerans crystallogenes</name>
    <dbReference type="NCBI Taxonomy" id="316335"/>
    <lineage>
        <taxon>Bacteria</taxon>
        <taxon>Bacillati</taxon>
        <taxon>Actinomycetota</taxon>
        <taxon>Actinomycetes</taxon>
        <taxon>Micrococcales</taxon>
        <taxon>Promicromonosporaceae</taxon>
        <taxon>Myceligenerans</taxon>
    </lineage>
</organism>
<reference evidence="1 2" key="1">
    <citation type="journal article" date="2019" name="Int. J. Syst. Evol. Microbiol.">
        <title>The Global Catalogue of Microorganisms (GCM) 10K type strain sequencing project: providing services to taxonomists for standard genome sequencing and annotation.</title>
        <authorList>
            <consortium name="The Broad Institute Genomics Platform"/>
            <consortium name="The Broad Institute Genome Sequencing Center for Infectious Disease"/>
            <person name="Wu L."/>
            <person name="Ma J."/>
        </authorList>
    </citation>
    <scope>NUCLEOTIDE SEQUENCE [LARGE SCALE GENOMIC DNA]</scope>
    <source>
        <strain evidence="1 2">JCM 14326</strain>
    </source>
</reference>
<accession>A0ABN2NG74</accession>
<keyword evidence="2" id="KW-1185">Reference proteome</keyword>
<dbReference type="Pfam" id="PF11066">
    <property type="entry name" value="DUF2867"/>
    <property type="match status" value="1"/>
</dbReference>
<evidence type="ECO:0000313" key="1">
    <source>
        <dbReference type="EMBL" id="GAA1867004.1"/>
    </source>
</evidence>
<dbReference type="Proteomes" id="UP001501094">
    <property type="component" value="Unassembled WGS sequence"/>
</dbReference>
<name>A0ABN2NG74_9MICO</name>
<evidence type="ECO:0008006" key="3">
    <source>
        <dbReference type="Google" id="ProtNLM"/>
    </source>
</evidence>
<gene>
    <name evidence="1" type="ORF">GCM10009751_26500</name>
</gene>
<dbReference type="InterPro" id="IPR021295">
    <property type="entry name" value="DUF2867"/>
</dbReference>
<proteinExistence type="predicted"/>
<dbReference type="EMBL" id="BAAANL010000005">
    <property type="protein sequence ID" value="GAA1867004.1"/>
    <property type="molecule type" value="Genomic_DNA"/>
</dbReference>
<sequence>MRSLAIDACADPDVIDVQALRLPPGMPDDPTWWMAEIFSFGSAPGPVRALMALRQTLAPIVGASNTRSSREVFAVESADDREVLAYEHDRHLDFWLGVAADDGLLQLTTVVKLHGWRGRVYWAPVGALHGPITRSMMRRTIQRTAARQVLGS</sequence>